<dbReference type="InterPro" id="IPR004089">
    <property type="entry name" value="MCPsignal_dom"/>
</dbReference>
<dbReference type="SMART" id="SM00304">
    <property type="entry name" value="HAMP"/>
    <property type="match status" value="2"/>
</dbReference>
<evidence type="ECO:0000256" key="1">
    <source>
        <dbReference type="ARBA" id="ARBA00023224"/>
    </source>
</evidence>
<dbReference type="RefSeq" id="WP_209465184.1">
    <property type="nucleotide sequence ID" value="NZ_JAGGLG010000002.1"/>
</dbReference>
<evidence type="ECO:0000259" key="4">
    <source>
        <dbReference type="PROSITE" id="PS50111"/>
    </source>
</evidence>
<comment type="similarity">
    <text evidence="2">Belongs to the methyl-accepting chemotaxis (MCP) protein family.</text>
</comment>
<dbReference type="SUPFAM" id="SSF58104">
    <property type="entry name" value="Methyl-accepting chemotaxis protein (MCP) signaling domain"/>
    <property type="match status" value="1"/>
</dbReference>
<dbReference type="SMART" id="SM00283">
    <property type="entry name" value="MA"/>
    <property type="match status" value="1"/>
</dbReference>
<dbReference type="Pfam" id="PF00015">
    <property type="entry name" value="MCPsignal"/>
    <property type="match status" value="1"/>
</dbReference>
<gene>
    <name evidence="6" type="ORF">J2Z79_000406</name>
</gene>
<dbReference type="InterPro" id="IPR004090">
    <property type="entry name" value="Chemotax_Me-accpt_rcpt"/>
</dbReference>
<keyword evidence="1 3" id="KW-0807">Transducer</keyword>
<dbReference type="Pfam" id="PF00672">
    <property type="entry name" value="HAMP"/>
    <property type="match status" value="1"/>
</dbReference>
<evidence type="ECO:0000259" key="5">
    <source>
        <dbReference type="PROSITE" id="PS50885"/>
    </source>
</evidence>
<organism evidence="6 7">
    <name type="scientific">Symbiobacterium terraclitae</name>
    <dbReference type="NCBI Taxonomy" id="557451"/>
    <lineage>
        <taxon>Bacteria</taxon>
        <taxon>Bacillati</taxon>
        <taxon>Bacillota</taxon>
        <taxon>Clostridia</taxon>
        <taxon>Eubacteriales</taxon>
        <taxon>Symbiobacteriaceae</taxon>
        <taxon>Symbiobacterium</taxon>
    </lineage>
</organism>
<dbReference type="PROSITE" id="PS50111">
    <property type="entry name" value="CHEMOTAXIS_TRANSDUC_2"/>
    <property type="match status" value="1"/>
</dbReference>
<dbReference type="Proteomes" id="UP001519289">
    <property type="component" value="Unassembled WGS sequence"/>
</dbReference>
<dbReference type="InterPro" id="IPR003660">
    <property type="entry name" value="HAMP_dom"/>
</dbReference>
<dbReference type="PROSITE" id="PS50885">
    <property type="entry name" value="HAMP"/>
    <property type="match status" value="1"/>
</dbReference>
<dbReference type="Gene3D" id="6.10.340.10">
    <property type="match status" value="1"/>
</dbReference>
<proteinExistence type="inferred from homology"/>
<accession>A0ABS4JNB8</accession>
<name>A0ABS4JNB8_9FIRM</name>
<dbReference type="PRINTS" id="PR00260">
    <property type="entry name" value="CHEMTRNSDUCR"/>
</dbReference>
<keyword evidence="7" id="KW-1185">Reference proteome</keyword>
<evidence type="ECO:0000256" key="3">
    <source>
        <dbReference type="PROSITE-ProRule" id="PRU00284"/>
    </source>
</evidence>
<protein>
    <submittedName>
        <fullName evidence="6">Methyl-accepting chemotaxis protein</fullName>
    </submittedName>
</protein>
<reference evidence="6 7" key="1">
    <citation type="submission" date="2021-03" db="EMBL/GenBank/DDBJ databases">
        <title>Genomic Encyclopedia of Type Strains, Phase IV (KMG-IV): sequencing the most valuable type-strain genomes for metagenomic binning, comparative biology and taxonomic classification.</title>
        <authorList>
            <person name="Goeker M."/>
        </authorList>
    </citation>
    <scope>NUCLEOTIDE SEQUENCE [LARGE SCALE GENOMIC DNA]</scope>
    <source>
        <strain evidence="6 7">DSM 27138</strain>
    </source>
</reference>
<dbReference type="PANTHER" id="PTHR32089:SF112">
    <property type="entry name" value="LYSOZYME-LIKE PROTEIN-RELATED"/>
    <property type="match status" value="1"/>
</dbReference>
<evidence type="ECO:0000313" key="6">
    <source>
        <dbReference type="EMBL" id="MBP2017032.1"/>
    </source>
</evidence>
<dbReference type="PANTHER" id="PTHR32089">
    <property type="entry name" value="METHYL-ACCEPTING CHEMOTAXIS PROTEIN MCPB"/>
    <property type="match status" value="1"/>
</dbReference>
<feature type="domain" description="Methyl-accepting transducer" evidence="4">
    <location>
        <begin position="307"/>
        <end position="592"/>
    </location>
</feature>
<dbReference type="SUPFAM" id="SSF158472">
    <property type="entry name" value="HAMP domain-like"/>
    <property type="match status" value="1"/>
</dbReference>
<evidence type="ECO:0000256" key="2">
    <source>
        <dbReference type="ARBA" id="ARBA00029447"/>
    </source>
</evidence>
<dbReference type="CDD" id="cd11386">
    <property type="entry name" value="MCP_signal"/>
    <property type="match status" value="1"/>
</dbReference>
<dbReference type="CDD" id="cd06225">
    <property type="entry name" value="HAMP"/>
    <property type="match status" value="1"/>
</dbReference>
<dbReference type="EMBL" id="JAGGLG010000002">
    <property type="protein sequence ID" value="MBP2017032.1"/>
    <property type="molecule type" value="Genomic_DNA"/>
</dbReference>
<sequence length="621" mass="65929">MKWTVQRRLFGLSILLIALTALVAWVGNWGLQTVQQANTAKEQALLRMVEVQQLERDLIELAYAASAYTATVDPAQKQTFMETRNRVSAMLDSLAQAADGDAEMATLIDGVQRRFTEFVAFAERLLSRDRFEQAEINWMSRSLETVRNNNSAALASLLEHHRTRVEQTSREAAEAVQLTQIIAAGAAGLAVLLGLAISFLVARKITRPVEALAQAARRLASGDLTPEVTRALENVRGRDELAEMAGSFNQMVAFLRDLVVRMQGTVQTGLQVSGDLSSAAAQAASAAQDAARAVTVVAEGTSQQAAAARNIDTVIQELRESIRQIASGANRSSGDLEEASSLLHRAAKAIEQMTAQADQVAGSAEEAARIASEGAGAVEEMVQSMARIREVVGMSTARMGELEEASAQIGQITAVISEIADQTNLLALNAAIEAARAGEHGRGFAVVAEEVRRLAERSAASAQEISALITQIQERTAQVVESMAEGSTEVEQGGRLASRAGEQLEQILQTVRRAAEDVRKVAVGAANLQREVDVAMKAFEGFAAVTAENTAATEEMADSANEALSTVSAIVDAAQQNAAAAEQVSASVEELAAVADGVASHAESLNQITTGLKEQVGNFRV</sequence>
<feature type="domain" description="HAMP" evidence="5">
    <location>
        <begin position="203"/>
        <end position="260"/>
    </location>
</feature>
<evidence type="ECO:0000313" key="7">
    <source>
        <dbReference type="Proteomes" id="UP001519289"/>
    </source>
</evidence>
<dbReference type="Gene3D" id="1.10.287.950">
    <property type="entry name" value="Methyl-accepting chemotaxis protein"/>
    <property type="match status" value="1"/>
</dbReference>
<comment type="caution">
    <text evidence="6">The sequence shown here is derived from an EMBL/GenBank/DDBJ whole genome shotgun (WGS) entry which is preliminary data.</text>
</comment>